<feature type="compositionally biased region" description="Low complexity" evidence="1">
    <location>
        <begin position="1"/>
        <end position="12"/>
    </location>
</feature>
<feature type="region of interest" description="Disordered" evidence="1">
    <location>
        <begin position="1"/>
        <end position="38"/>
    </location>
</feature>
<dbReference type="Proteomes" id="UP001331515">
    <property type="component" value="Unassembled WGS sequence"/>
</dbReference>
<protein>
    <submittedName>
        <fullName evidence="2">Uncharacterized protein</fullName>
    </submittedName>
</protein>
<feature type="region of interest" description="Disordered" evidence="1">
    <location>
        <begin position="52"/>
        <end position="75"/>
    </location>
</feature>
<evidence type="ECO:0000256" key="1">
    <source>
        <dbReference type="SAM" id="MobiDB-lite"/>
    </source>
</evidence>
<keyword evidence="3" id="KW-1185">Reference proteome</keyword>
<name>A0AAN8E765_CHAGU</name>
<comment type="caution">
    <text evidence="2">The sequence shown here is derived from an EMBL/GenBank/DDBJ whole genome shotgun (WGS) entry which is preliminary data.</text>
</comment>
<evidence type="ECO:0000313" key="2">
    <source>
        <dbReference type="EMBL" id="KAK5935892.1"/>
    </source>
</evidence>
<dbReference type="EMBL" id="JAURVH010001513">
    <property type="protein sequence ID" value="KAK5935892.1"/>
    <property type="molecule type" value="Genomic_DNA"/>
</dbReference>
<reference evidence="2 3" key="1">
    <citation type="journal article" date="2023" name="Mol. Biol. Evol.">
        <title>Genomics of Secondarily Temperate Adaptation in the Only Non-Antarctic Icefish.</title>
        <authorList>
            <person name="Rivera-Colon A.G."/>
            <person name="Rayamajhi N."/>
            <person name="Minhas B.F."/>
            <person name="Madrigal G."/>
            <person name="Bilyk K.T."/>
            <person name="Yoon V."/>
            <person name="Hune M."/>
            <person name="Gregory S."/>
            <person name="Cheng C.H.C."/>
            <person name="Catchen J.M."/>
        </authorList>
    </citation>
    <scope>NUCLEOTIDE SEQUENCE [LARGE SCALE GENOMIC DNA]</scope>
    <source>
        <tissue evidence="2">White muscle</tissue>
    </source>
</reference>
<gene>
    <name evidence="2" type="ORF">CgunFtcFv8_021209</name>
</gene>
<accession>A0AAN8E765</accession>
<sequence length="75" mass="7813">MTNTVSTSSVSSQPDSYLLSQDHLENVDPVPAPPGSFPAPIRELINLVRLPSPVPSTLSGFPGPDPPACSSSNIQ</sequence>
<dbReference type="AlphaFoldDB" id="A0AAN8E765"/>
<organism evidence="2 3">
    <name type="scientific">Champsocephalus gunnari</name>
    <name type="common">Mackerel icefish</name>
    <dbReference type="NCBI Taxonomy" id="52237"/>
    <lineage>
        <taxon>Eukaryota</taxon>
        <taxon>Metazoa</taxon>
        <taxon>Chordata</taxon>
        <taxon>Craniata</taxon>
        <taxon>Vertebrata</taxon>
        <taxon>Euteleostomi</taxon>
        <taxon>Actinopterygii</taxon>
        <taxon>Neopterygii</taxon>
        <taxon>Teleostei</taxon>
        <taxon>Neoteleostei</taxon>
        <taxon>Acanthomorphata</taxon>
        <taxon>Eupercaria</taxon>
        <taxon>Perciformes</taxon>
        <taxon>Notothenioidei</taxon>
        <taxon>Channichthyidae</taxon>
        <taxon>Champsocephalus</taxon>
    </lineage>
</organism>
<evidence type="ECO:0000313" key="3">
    <source>
        <dbReference type="Proteomes" id="UP001331515"/>
    </source>
</evidence>
<proteinExistence type="predicted"/>